<dbReference type="SMART" id="SM00977">
    <property type="entry name" value="TilS_C"/>
    <property type="match status" value="1"/>
</dbReference>
<comment type="domain">
    <text evidence="8">The N-terminal region contains the highly conserved SGGXDS motif, predicted to be a P-loop motif involved in ATP binding.</text>
</comment>
<protein>
    <recommendedName>
        <fullName evidence="8">tRNA(Ile)-lysidine synthase</fullName>
        <ecNumber evidence="8">6.3.4.19</ecNumber>
    </recommendedName>
    <alternativeName>
        <fullName evidence="8">tRNA(Ile)-2-lysyl-cytidine synthase</fullName>
    </alternativeName>
    <alternativeName>
        <fullName evidence="8">tRNA(Ile)-lysidine synthetase</fullName>
    </alternativeName>
</protein>
<evidence type="ECO:0000256" key="8">
    <source>
        <dbReference type="HAMAP-Rule" id="MF_01161"/>
    </source>
</evidence>
<dbReference type="Pfam" id="PF01171">
    <property type="entry name" value="ATP_bind_3"/>
    <property type="match status" value="1"/>
</dbReference>
<evidence type="ECO:0000256" key="6">
    <source>
        <dbReference type="ARBA" id="ARBA00022840"/>
    </source>
</evidence>
<keyword evidence="2 8" id="KW-0963">Cytoplasm</keyword>
<comment type="subcellular location">
    <subcellularLocation>
        <location evidence="1 8">Cytoplasm</location>
    </subcellularLocation>
</comment>
<dbReference type="SUPFAM" id="SSF56037">
    <property type="entry name" value="PheT/TilS domain"/>
    <property type="match status" value="1"/>
</dbReference>
<dbReference type="AlphaFoldDB" id="A0A7Y6V8H6"/>
<dbReference type="InterPro" id="IPR014729">
    <property type="entry name" value="Rossmann-like_a/b/a_fold"/>
</dbReference>
<dbReference type="GO" id="GO:0005524">
    <property type="term" value="F:ATP binding"/>
    <property type="evidence" value="ECO:0007669"/>
    <property type="project" value="UniProtKB-UniRule"/>
</dbReference>
<keyword evidence="3 8" id="KW-0436">Ligase</keyword>
<comment type="catalytic activity">
    <reaction evidence="7 8">
        <text>cytidine(34) in tRNA(Ile2) + L-lysine + ATP = lysidine(34) in tRNA(Ile2) + AMP + diphosphate + H(+)</text>
        <dbReference type="Rhea" id="RHEA:43744"/>
        <dbReference type="Rhea" id="RHEA-COMP:10625"/>
        <dbReference type="Rhea" id="RHEA-COMP:10670"/>
        <dbReference type="ChEBI" id="CHEBI:15378"/>
        <dbReference type="ChEBI" id="CHEBI:30616"/>
        <dbReference type="ChEBI" id="CHEBI:32551"/>
        <dbReference type="ChEBI" id="CHEBI:33019"/>
        <dbReference type="ChEBI" id="CHEBI:82748"/>
        <dbReference type="ChEBI" id="CHEBI:83665"/>
        <dbReference type="ChEBI" id="CHEBI:456215"/>
        <dbReference type="EC" id="6.3.4.19"/>
    </reaction>
</comment>
<dbReference type="NCBIfam" id="TIGR02432">
    <property type="entry name" value="lysidine_TilS_N"/>
    <property type="match status" value="1"/>
</dbReference>
<proteinExistence type="inferred from homology"/>
<dbReference type="InterPro" id="IPR011063">
    <property type="entry name" value="TilS/TtcA_N"/>
</dbReference>
<evidence type="ECO:0000256" key="4">
    <source>
        <dbReference type="ARBA" id="ARBA00022694"/>
    </source>
</evidence>
<comment type="caution">
    <text evidence="10">The sequence shown here is derived from an EMBL/GenBank/DDBJ whole genome shotgun (WGS) entry which is preliminary data.</text>
</comment>
<dbReference type="EC" id="6.3.4.19" evidence="8"/>
<dbReference type="InterPro" id="IPR015262">
    <property type="entry name" value="tRNA_Ile_lys_synt_subst-bd"/>
</dbReference>
<dbReference type="PANTHER" id="PTHR43033">
    <property type="entry name" value="TRNA(ILE)-LYSIDINE SYNTHASE-RELATED"/>
    <property type="match status" value="1"/>
</dbReference>
<dbReference type="NCBIfam" id="TIGR02433">
    <property type="entry name" value="lysidine_TilS_C"/>
    <property type="match status" value="1"/>
</dbReference>
<dbReference type="InterPro" id="IPR012795">
    <property type="entry name" value="tRNA_Ile_lys_synt_N"/>
</dbReference>
<evidence type="ECO:0000256" key="3">
    <source>
        <dbReference type="ARBA" id="ARBA00022598"/>
    </source>
</evidence>
<feature type="binding site" evidence="8">
    <location>
        <begin position="31"/>
        <end position="36"/>
    </location>
    <ligand>
        <name>ATP</name>
        <dbReference type="ChEBI" id="CHEBI:30616"/>
    </ligand>
</feature>
<evidence type="ECO:0000256" key="7">
    <source>
        <dbReference type="ARBA" id="ARBA00048539"/>
    </source>
</evidence>
<accession>A0A7Y6V8H6</accession>
<keyword evidence="11" id="KW-1185">Reference proteome</keyword>
<dbReference type="Gene3D" id="1.20.59.20">
    <property type="match status" value="1"/>
</dbReference>
<dbReference type="SUPFAM" id="SSF82829">
    <property type="entry name" value="MesJ substrate recognition domain-like"/>
    <property type="match status" value="1"/>
</dbReference>
<feature type="domain" description="Lysidine-tRNA(Ile) synthetase C-terminal" evidence="9">
    <location>
        <begin position="369"/>
        <end position="428"/>
    </location>
</feature>
<dbReference type="InterPro" id="IPR012094">
    <property type="entry name" value="tRNA_Ile_lys_synt"/>
</dbReference>
<dbReference type="Pfam" id="PF09179">
    <property type="entry name" value="TilS"/>
    <property type="match status" value="1"/>
</dbReference>
<name>A0A7Y6V8H6_9GAMM</name>
<reference evidence="10 11" key="1">
    <citation type="submission" date="2020-06" db="EMBL/GenBank/DDBJ databases">
        <title>Halomonas sp. QX-1 draft genome sequence.</title>
        <authorList>
            <person name="Qiu X."/>
        </authorList>
    </citation>
    <scope>NUCLEOTIDE SEQUENCE [LARGE SCALE GENOMIC DNA]</scope>
    <source>
        <strain evidence="10 11">QX-1</strain>
    </source>
</reference>
<evidence type="ECO:0000256" key="1">
    <source>
        <dbReference type="ARBA" id="ARBA00004496"/>
    </source>
</evidence>
<organism evidence="10 11">
    <name type="scientific">Vreelandella maris</name>
    <dbReference type="NCBI Taxonomy" id="2729617"/>
    <lineage>
        <taxon>Bacteria</taxon>
        <taxon>Pseudomonadati</taxon>
        <taxon>Pseudomonadota</taxon>
        <taxon>Gammaproteobacteria</taxon>
        <taxon>Oceanospirillales</taxon>
        <taxon>Halomonadaceae</taxon>
        <taxon>Vreelandella</taxon>
    </lineage>
</organism>
<dbReference type="CDD" id="cd01992">
    <property type="entry name" value="TilS_N"/>
    <property type="match status" value="1"/>
</dbReference>
<dbReference type="GO" id="GO:0032267">
    <property type="term" value="F:tRNA(Ile)-lysidine synthase activity"/>
    <property type="evidence" value="ECO:0007669"/>
    <property type="project" value="UniProtKB-EC"/>
</dbReference>
<dbReference type="PANTHER" id="PTHR43033:SF1">
    <property type="entry name" value="TRNA(ILE)-LYSIDINE SYNTHASE-RELATED"/>
    <property type="match status" value="1"/>
</dbReference>
<evidence type="ECO:0000256" key="2">
    <source>
        <dbReference type="ARBA" id="ARBA00022490"/>
    </source>
</evidence>
<sequence>MAPQPLNTLEGLLNDALAETPPGRSIWVALSGGLDSCLLLALAAQVCEQAERPLRAIHVNHGLQAAASTFEAHCRALCECANVPLTVAEVVVDTQGEGIEGAARNARYEAFFATLPAGDTLWLAQHQDDQAETFLLAALRGSGVRGLAGMPYRRDAHAITLLRPWLTVGRAALEKAAQSLDLCWCEDPTNRDISLDRNRLRHRVLPTLRERWPAADEALASSAQHASEADTLLSEYAQQELQALLTIDDQCVDNQYLDAAALSARSRPRQRLLVRTLCQQQGLPTPPQKRLESLLDQLTAKVDAQVCVEWQGAQARLWRQRLYLMAPLEPLPAWEVSWDGETPLETPIGPLGWQVSSLPTPSQASSQLLRVTWRQGGEVIQLPTRGRRDVKRLLQEAEVPPWERGRLVVIMQASACIGVIAPPGKLLWQAEGARFIRQTFPAVSKA</sequence>
<evidence type="ECO:0000259" key="9">
    <source>
        <dbReference type="SMART" id="SM00977"/>
    </source>
</evidence>
<dbReference type="EMBL" id="JABWCV010000004">
    <property type="protein sequence ID" value="NVF13411.1"/>
    <property type="molecule type" value="Genomic_DNA"/>
</dbReference>
<dbReference type="Proteomes" id="UP000589984">
    <property type="component" value="Unassembled WGS sequence"/>
</dbReference>
<evidence type="ECO:0000313" key="10">
    <source>
        <dbReference type="EMBL" id="NVF13411.1"/>
    </source>
</evidence>
<dbReference type="HAMAP" id="MF_01161">
    <property type="entry name" value="tRNA_Ile_lys_synt"/>
    <property type="match status" value="1"/>
</dbReference>
<dbReference type="Gene3D" id="3.40.50.620">
    <property type="entry name" value="HUPs"/>
    <property type="match status" value="1"/>
</dbReference>
<dbReference type="InterPro" id="IPR012796">
    <property type="entry name" value="Lysidine-tRNA-synth_C"/>
</dbReference>
<gene>
    <name evidence="8 10" type="primary">tilS</name>
    <name evidence="10" type="ORF">HUO07_04395</name>
</gene>
<comment type="similarity">
    <text evidence="8">Belongs to the tRNA(Ile)-lysidine synthase family.</text>
</comment>
<dbReference type="RefSeq" id="WP_176302533.1">
    <property type="nucleotide sequence ID" value="NZ_JABWCV010000004.1"/>
</dbReference>
<dbReference type="GO" id="GO:0005737">
    <property type="term" value="C:cytoplasm"/>
    <property type="evidence" value="ECO:0007669"/>
    <property type="project" value="UniProtKB-SubCell"/>
</dbReference>
<keyword evidence="5 8" id="KW-0547">Nucleotide-binding</keyword>
<comment type="function">
    <text evidence="8">Ligates lysine onto the cytidine present at position 34 of the AUA codon-specific tRNA(Ile) that contains the anticodon CAU, in an ATP-dependent manner. Cytidine is converted to lysidine, thus changing the amino acid specificity of the tRNA from methionine to isoleucine.</text>
</comment>
<evidence type="ECO:0000256" key="5">
    <source>
        <dbReference type="ARBA" id="ARBA00022741"/>
    </source>
</evidence>
<evidence type="ECO:0000313" key="11">
    <source>
        <dbReference type="Proteomes" id="UP000589984"/>
    </source>
</evidence>
<dbReference type="GO" id="GO:0006400">
    <property type="term" value="P:tRNA modification"/>
    <property type="evidence" value="ECO:0007669"/>
    <property type="project" value="UniProtKB-UniRule"/>
</dbReference>
<dbReference type="SUPFAM" id="SSF52402">
    <property type="entry name" value="Adenine nucleotide alpha hydrolases-like"/>
    <property type="match status" value="1"/>
</dbReference>
<keyword evidence="4 8" id="KW-0819">tRNA processing</keyword>
<dbReference type="Pfam" id="PF11734">
    <property type="entry name" value="TilS_C"/>
    <property type="match status" value="1"/>
</dbReference>
<keyword evidence="6 8" id="KW-0067">ATP-binding</keyword>